<dbReference type="SMART" id="SM00202">
    <property type="entry name" value="SR"/>
    <property type="match status" value="12"/>
</dbReference>
<feature type="domain" description="SRCR" evidence="7">
    <location>
        <begin position="445"/>
        <end position="542"/>
    </location>
</feature>
<evidence type="ECO:0000256" key="5">
    <source>
        <dbReference type="ARBA" id="ARBA00023180"/>
    </source>
</evidence>
<keyword evidence="2" id="KW-0677">Repeat</keyword>
<keyword evidence="1" id="KW-0732">Signal</keyword>
<evidence type="ECO:0000256" key="1">
    <source>
        <dbReference type="ARBA" id="ARBA00022729"/>
    </source>
</evidence>
<feature type="domain" description="SRCR" evidence="7">
    <location>
        <begin position="666"/>
        <end position="763"/>
    </location>
</feature>
<feature type="domain" description="SRCR" evidence="7">
    <location>
        <begin position="875"/>
        <end position="972"/>
    </location>
</feature>
<feature type="disulfide bond" evidence="6">
    <location>
        <begin position="734"/>
        <end position="744"/>
    </location>
</feature>
<feature type="disulfide bond" evidence="6">
    <location>
        <begin position="1267"/>
        <end position="1277"/>
    </location>
</feature>
<dbReference type="OrthoDB" id="536948at2759"/>
<dbReference type="FunFam" id="3.10.250.10:FF:000011">
    <property type="entry name" value="Scavenger receptor class A member 5"/>
    <property type="match status" value="2"/>
</dbReference>
<dbReference type="Proteomes" id="UP000230750">
    <property type="component" value="Unassembled WGS sequence"/>
</dbReference>
<feature type="disulfide bond" evidence="6">
    <location>
        <begin position="842"/>
        <end position="852"/>
    </location>
</feature>
<keyword evidence="5" id="KW-0325">Glycoprotein</keyword>
<keyword evidence="9" id="KW-1185">Reference proteome</keyword>
<feature type="domain" description="SRCR" evidence="7">
    <location>
        <begin position="44"/>
        <end position="95"/>
    </location>
</feature>
<dbReference type="Pfam" id="PF00530">
    <property type="entry name" value="SRCR"/>
    <property type="match status" value="12"/>
</dbReference>
<sequence>MEEMKQLVELRFIVTESGVQCVMITGTSAMLQWYVVSWDSQECISAPGSATFGEGSGEIHMDDVECTGDESNLLSCGHTAVNNCGHGEDAGVVCSTVLPASPTPSAEEGSIRLAGGNETAGRVEIFLNGEWGTVCDDAWDINDANVVCNQLGFPGALGYRTAAAFGEGTGEIHLDDVVCSGQETELLSCSYSSIDNCNHGEDAGVICQLTSIEPMPEEGSIRLAGGNETAGRVEIFLNAEWGTVCDDAWGINDANVVCIQLGFPGALNYRTNAASFGEGTGEIHLDDVGCSGEETELLSCSYNSNNNCGHYEDAGVICQFTSDEPTPDEGAVRLNGGNETAGRVEIYRNGEWGTVCDDFWDISNAAVVCRQLGFPGVISAPGSASFGEGSGEIHIDDVECTGDEDNLLSCRYTAIDNCGHSEDAGVVCSAVLPASPTPPADEGAVRLNGGNETAGRVEIYRNGEWGTVCDDFWDISDAAVVCRQLGFPGVISAPVSASFGAGTGEIHMDDVECTGDESNLLNCGHSAIDNCGHSEDAGVVCSTVLPPADEGAVRLNGGNETSGRVEIYRNGEWGTVCDDFWDISDAAVVCRQLGFPGVISAPGSASFGEGSGEIHMDDVECTGDESNLLSCGHSAIDNCGHGEDAGVICSTVLPASPTPPADEGAVRLNGGNETAGRVEIYRNGEWGTVCDDFWDISDAAVVCRQLGFPGVISAPGSATFGEGSGEIHMDDVACTGDESNLLSCGHIEIDNCGHGEDAGVVCSTVLPGADEGAVRLNGGNETAGRVEIYRNGEWGTVCDDYWDISDAAVVCRQLGFPGVISAPGSASFGEGSGEIHMDDVECTGDESNLLSCGHVEIDNCGHGEDAGVVCNEGAVRLNGGNETAGRVEIYRNGEWGTVCDDFWDISDAAVVCRQLGFPGVISAPGSASFGEGSGEIHMDDVECTGDESNLLSCGHVEIDNCGHGEDAGVVCSTVLPASPTPPTEDGQVRLANGNETAGRVEIYLDGEWGTVCDDSWDSTDGNVVCRELGFDKALSVHLSAYFGEGVGRINLDNVNCKGEEERLRDCEAYTWMEENCNHVEDAGVVCGYEEVEIPVRLVDGPSKFAGRVEVYIAGAWGTICDDFWDIEDGHVVCHQLGFGPAIAVHGQAYYGEGTGTISTNVSCSGEEIDLFSCPYNSAGNCEHREDAGVECTGVDEGELRLSDEGAYNEGRLLVYLNGQWGTVCDDGFTEGNGNIACKQLGFDGVVSFSNSGEGEISLPINMDDVTCTGREERLIDCQHTTTSNCVHNEDVSLVCSALRLP</sequence>
<dbReference type="SUPFAM" id="SSF56487">
    <property type="entry name" value="SRCR-like"/>
    <property type="match status" value="12"/>
</dbReference>
<name>A0A2G8KLJ8_STIJA</name>
<keyword evidence="4" id="KW-0675">Receptor</keyword>
<protein>
    <submittedName>
        <fullName evidence="8">Putative deleted in malignant brain tumors 1 protein-like isoform X1</fullName>
    </submittedName>
</protein>
<proteinExistence type="predicted"/>
<feature type="domain" description="SRCR" evidence="7">
    <location>
        <begin position="1199"/>
        <end position="1296"/>
    </location>
</feature>
<feature type="disulfide bond" evidence="6">
    <location>
        <begin position="1025"/>
        <end position="1086"/>
    </location>
</feature>
<dbReference type="STRING" id="307972.A0A2G8KLJ8"/>
<dbReference type="InterPro" id="IPR036772">
    <property type="entry name" value="SRCR-like_dom_sf"/>
</dbReference>
<dbReference type="FunFam" id="3.10.250.10:FF:000007">
    <property type="entry name" value="Soluble scavenger receptor cysteine-rich domain-containing protein SSC5D"/>
    <property type="match status" value="2"/>
</dbReference>
<feature type="disulfide bond" evidence="6">
    <location>
        <begin position="290"/>
        <end position="300"/>
    </location>
</feature>
<dbReference type="InterPro" id="IPR001190">
    <property type="entry name" value="SRCR"/>
</dbReference>
<evidence type="ECO:0000313" key="8">
    <source>
        <dbReference type="EMBL" id="PIK48883.1"/>
    </source>
</evidence>
<feature type="disulfide bond" evidence="6">
    <location>
        <begin position="400"/>
        <end position="410"/>
    </location>
</feature>
<organism evidence="8 9">
    <name type="scientific">Stichopus japonicus</name>
    <name type="common">Sea cucumber</name>
    <dbReference type="NCBI Taxonomy" id="307972"/>
    <lineage>
        <taxon>Eukaryota</taxon>
        <taxon>Metazoa</taxon>
        <taxon>Echinodermata</taxon>
        <taxon>Eleutherozoa</taxon>
        <taxon>Echinozoa</taxon>
        <taxon>Holothuroidea</taxon>
        <taxon>Aspidochirotacea</taxon>
        <taxon>Aspidochirotida</taxon>
        <taxon>Stichopodidae</taxon>
        <taxon>Apostichopus</taxon>
    </lineage>
</organism>
<feature type="disulfide bond" evidence="6">
    <location>
        <begin position="179"/>
        <end position="189"/>
    </location>
</feature>
<dbReference type="EMBL" id="MRZV01000495">
    <property type="protein sequence ID" value="PIK48883.1"/>
    <property type="molecule type" value="Genomic_DNA"/>
</dbReference>
<feature type="disulfide bond" evidence="6">
    <location>
        <begin position="1163"/>
        <end position="1173"/>
    </location>
</feature>
<feature type="disulfide bond" evidence="6">
    <location>
        <begin position="513"/>
        <end position="523"/>
    </location>
</feature>
<feature type="disulfide bond" evidence="6">
    <location>
        <begin position="66"/>
        <end position="76"/>
    </location>
</feature>
<evidence type="ECO:0000313" key="9">
    <source>
        <dbReference type="Proteomes" id="UP000230750"/>
    </source>
</evidence>
<comment type="caution">
    <text evidence="8">The sequence shown here is derived from an EMBL/GenBank/DDBJ whole genome shotgun (WGS) entry which is preliminary data.</text>
</comment>
<feature type="disulfide bond" evidence="6">
    <location>
        <begin position="1012"/>
        <end position="1076"/>
    </location>
</feature>
<dbReference type="PRINTS" id="PR00258">
    <property type="entry name" value="SPERACTRCPTR"/>
</dbReference>
<reference evidence="8 9" key="1">
    <citation type="journal article" date="2017" name="PLoS Biol.">
        <title>The sea cucumber genome provides insights into morphological evolution and visceral regeneration.</title>
        <authorList>
            <person name="Zhang X."/>
            <person name="Sun L."/>
            <person name="Yuan J."/>
            <person name="Sun Y."/>
            <person name="Gao Y."/>
            <person name="Zhang L."/>
            <person name="Li S."/>
            <person name="Dai H."/>
            <person name="Hamel J.F."/>
            <person name="Liu C."/>
            <person name="Yu Y."/>
            <person name="Liu S."/>
            <person name="Lin W."/>
            <person name="Guo K."/>
            <person name="Jin S."/>
            <person name="Xu P."/>
            <person name="Storey K.B."/>
            <person name="Huan P."/>
            <person name="Zhang T."/>
            <person name="Zhou Y."/>
            <person name="Zhang J."/>
            <person name="Lin C."/>
            <person name="Li X."/>
            <person name="Xing L."/>
            <person name="Huo D."/>
            <person name="Sun M."/>
            <person name="Wang L."/>
            <person name="Mercier A."/>
            <person name="Li F."/>
            <person name="Yang H."/>
            <person name="Xiang J."/>
        </authorList>
    </citation>
    <scope>NUCLEOTIDE SEQUENCE [LARGE SCALE GENOMIC DNA]</scope>
    <source>
        <strain evidence="8">Shaxun</strain>
        <tissue evidence="8">Muscle</tissue>
    </source>
</reference>
<dbReference type="GO" id="GO:0016020">
    <property type="term" value="C:membrane"/>
    <property type="evidence" value="ECO:0007669"/>
    <property type="project" value="InterPro"/>
</dbReference>
<feature type="domain" description="SRCR" evidence="7">
    <location>
        <begin position="111"/>
        <end position="208"/>
    </location>
</feature>
<dbReference type="PANTHER" id="PTHR19331">
    <property type="entry name" value="SCAVENGER RECEPTOR DOMAIN-CONTAINING"/>
    <property type="match status" value="1"/>
</dbReference>
<dbReference type="PANTHER" id="PTHR19331:SF465">
    <property type="entry name" value="EGG PEPTIDE SPERACT RECEPTOR"/>
    <property type="match status" value="1"/>
</dbReference>
<keyword evidence="3 6" id="KW-1015">Disulfide bond</keyword>
<feature type="domain" description="SRCR" evidence="7">
    <location>
        <begin position="553"/>
        <end position="650"/>
    </location>
</feature>
<feature type="domain" description="SRCR" evidence="7">
    <location>
        <begin position="1095"/>
        <end position="1192"/>
    </location>
</feature>
<feature type="domain" description="SRCR" evidence="7">
    <location>
        <begin position="774"/>
        <end position="871"/>
    </location>
</feature>
<feature type="domain" description="SRCR" evidence="7">
    <location>
        <begin position="221"/>
        <end position="319"/>
    </location>
</feature>
<feature type="disulfide bond" evidence="6">
    <location>
        <begin position="943"/>
        <end position="953"/>
    </location>
</feature>
<gene>
    <name evidence="8" type="ORF">BSL78_14249</name>
</gene>
<comment type="caution">
    <text evidence="6">Lacks conserved residue(s) required for the propagation of feature annotation.</text>
</comment>
<feature type="domain" description="SRCR" evidence="7">
    <location>
        <begin position="332"/>
        <end position="429"/>
    </location>
</feature>
<dbReference type="FunFam" id="3.10.250.10:FF:000001">
    <property type="entry name" value="Lysyl oxidase 4 isoform X1"/>
    <property type="match status" value="3"/>
</dbReference>
<evidence type="ECO:0000256" key="2">
    <source>
        <dbReference type="ARBA" id="ARBA00022737"/>
    </source>
</evidence>
<feature type="disulfide bond" evidence="6">
    <location>
        <begin position="1056"/>
        <end position="1066"/>
    </location>
</feature>
<dbReference type="Gene3D" id="3.10.250.10">
    <property type="entry name" value="SRCR-like domain"/>
    <property type="match status" value="12"/>
</dbReference>
<dbReference type="PROSITE" id="PS50287">
    <property type="entry name" value="SRCR_2"/>
    <property type="match status" value="12"/>
</dbReference>
<accession>A0A2G8KLJ8</accession>
<dbReference type="PROSITE" id="PS00420">
    <property type="entry name" value="SRCR_1"/>
    <property type="match status" value="10"/>
</dbReference>
<dbReference type="FunFam" id="3.10.250.10:FF:000006">
    <property type="entry name" value="neurotrypsin isoform X2"/>
    <property type="match status" value="4"/>
</dbReference>
<evidence type="ECO:0000259" key="7">
    <source>
        <dbReference type="PROSITE" id="PS50287"/>
    </source>
</evidence>
<feature type="disulfide bond" evidence="6">
    <location>
        <begin position="621"/>
        <end position="631"/>
    </location>
</feature>
<feature type="domain" description="SRCR" evidence="7">
    <location>
        <begin position="988"/>
        <end position="1087"/>
    </location>
</feature>
<evidence type="ECO:0000256" key="6">
    <source>
        <dbReference type="PROSITE-ProRule" id="PRU00196"/>
    </source>
</evidence>
<evidence type="ECO:0000256" key="3">
    <source>
        <dbReference type="ARBA" id="ARBA00023157"/>
    </source>
</evidence>
<evidence type="ECO:0000256" key="4">
    <source>
        <dbReference type="ARBA" id="ARBA00023170"/>
    </source>
</evidence>